<feature type="domain" description="Proteasome component Ecm29 N-terminal" evidence="1">
    <location>
        <begin position="1"/>
        <end position="258"/>
    </location>
</feature>
<reference evidence="3" key="1">
    <citation type="submission" date="2012-08" db="EMBL/GenBank/DDBJ databases">
        <title>The Genome Sequence of Wuchereria bancrofti.</title>
        <authorList>
            <person name="Nutman T.B."/>
            <person name="Fink D.L."/>
            <person name="Russ C."/>
            <person name="Young S."/>
            <person name="Zeng Q."/>
            <person name="Koehrsen M."/>
            <person name="Alvarado L."/>
            <person name="Berlin A."/>
            <person name="Chapman S.B."/>
            <person name="Chen Z."/>
            <person name="Freedman E."/>
            <person name="Gellesch M."/>
            <person name="Goldberg J."/>
            <person name="Griggs A."/>
            <person name="Gujja S."/>
            <person name="Heilman E.R."/>
            <person name="Heiman D."/>
            <person name="Hepburn T."/>
            <person name="Howarth C."/>
            <person name="Jen D."/>
            <person name="Larson L."/>
            <person name="Lewis B."/>
            <person name="Mehta T."/>
            <person name="Park D."/>
            <person name="Pearson M."/>
            <person name="Roberts A."/>
            <person name="Saif S."/>
            <person name="Shea T."/>
            <person name="Shenoy N."/>
            <person name="Sisk P."/>
            <person name="Stolte C."/>
            <person name="Sykes S."/>
            <person name="Walk T."/>
            <person name="White J."/>
            <person name="Yandava C."/>
            <person name="Haas B."/>
            <person name="Henn M.R."/>
            <person name="Nusbaum C."/>
            <person name="Birren B."/>
        </authorList>
    </citation>
    <scope>NUCLEOTIDE SEQUENCE [LARGE SCALE GENOMIC DNA]</scope>
    <source>
        <strain evidence="3">NA</strain>
    </source>
</reference>
<dbReference type="GO" id="GO:0043248">
    <property type="term" value="P:proteasome assembly"/>
    <property type="evidence" value="ECO:0007669"/>
    <property type="project" value="InterPro"/>
</dbReference>
<dbReference type="AlphaFoldDB" id="J9EQF0"/>
<gene>
    <name evidence="2" type="ORF">WUBG_04660</name>
</gene>
<dbReference type="Pfam" id="PF13001">
    <property type="entry name" value="ECM29_N"/>
    <property type="match status" value="1"/>
</dbReference>
<dbReference type="GO" id="GO:0060090">
    <property type="term" value="F:molecular adaptor activity"/>
    <property type="evidence" value="ECO:0007669"/>
    <property type="project" value="InterPro"/>
</dbReference>
<evidence type="ECO:0000259" key="1">
    <source>
        <dbReference type="Pfam" id="PF13001"/>
    </source>
</evidence>
<protein>
    <recommendedName>
        <fullName evidence="1">Proteasome component Ecm29 N-terminal domain-containing protein</fullName>
    </recommendedName>
</protein>
<organism evidence="2 3">
    <name type="scientific">Wuchereria bancrofti</name>
    <dbReference type="NCBI Taxonomy" id="6293"/>
    <lineage>
        <taxon>Eukaryota</taxon>
        <taxon>Metazoa</taxon>
        <taxon>Ecdysozoa</taxon>
        <taxon>Nematoda</taxon>
        <taxon>Chromadorea</taxon>
        <taxon>Rhabditida</taxon>
        <taxon>Spirurina</taxon>
        <taxon>Spiruromorpha</taxon>
        <taxon>Filarioidea</taxon>
        <taxon>Onchocercidae</taxon>
        <taxon>Wuchereria</taxon>
    </lineage>
</organism>
<comment type="caution">
    <text evidence="2">The sequence shown here is derived from an EMBL/GenBank/DDBJ whole genome shotgun (WGS) entry which is preliminary data.</text>
</comment>
<sequence>MEVLTHLNRRIKSNLMIMLPLKDILHYLLSSTQKNILGTNFAIVYLKIALDRVDAKDHIAVLPNLLDGLLKYINERKIFDQLIVLTARAWISIADLNQQIWPSLEPLKINNEKRNVAIMLDSFCDHACMSKNGFLRIAKNVLNDPKVGITALKLSVIKVLSSMVFAEAEILPLLVGAVALGPGEVELAGDVTMRKIDLEKVLRNKDTVNSLFNLYLGLSHQKLEESDKVLPATIPIKLKLMPLLMKSPVAVQTFPYNIR</sequence>
<dbReference type="InterPro" id="IPR024372">
    <property type="entry name" value="Ecm29_N"/>
</dbReference>
<feature type="non-terminal residue" evidence="2">
    <location>
        <position position="259"/>
    </location>
</feature>
<accession>J9EQF0</accession>
<proteinExistence type="predicted"/>
<dbReference type="Proteomes" id="UP000004810">
    <property type="component" value="Unassembled WGS sequence"/>
</dbReference>
<evidence type="ECO:0000313" key="3">
    <source>
        <dbReference type="Proteomes" id="UP000004810"/>
    </source>
</evidence>
<name>J9EQF0_WUCBA</name>
<dbReference type="EMBL" id="ADBV01001626">
    <property type="protein sequence ID" value="EJW84428.1"/>
    <property type="molecule type" value="Genomic_DNA"/>
</dbReference>
<evidence type="ECO:0000313" key="2">
    <source>
        <dbReference type="EMBL" id="EJW84428.1"/>
    </source>
</evidence>